<dbReference type="KEGG" id="bxe:Bxe_A0076"/>
<proteinExistence type="predicted"/>
<reference evidence="2 3" key="1">
    <citation type="journal article" date="2006" name="Proc. Natl. Acad. Sci. U.S.A.">
        <title>Burkholderia xenovorans LB400 harbors a multi-replicon, 9.73-Mbp genome shaped for versatility.</title>
        <authorList>
            <person name="Chain P.S."/>
            <person name="Denef V.J."/>
            <person name="Konstantinidis K.T."/>
            <person name="Vergez L.M."/>
            <person name="Agullo L."/>
            <person name="Reyes V.L."/>
            <person name="Hauser L."/>
            <person name="Cordova M."/>
            <person name="Gomez L."/>
            <person name="Gonzalez M."/>
            <person name="Land M."/>
            <person name="Lao V."/>
            <person name="Larimer F."/>
            <person name="LiPuma J.J."/>
            <person name="Mahenthiralingam E."/>
            <person name="Malfatti S.A."/>
            <person name="Marx C.J."/>
            <person name="Parnell J.J."/>
            <person name="Ramette A."/>
            <person name="Richardson P."/>
            <person name="Seeger M."/>
            <person name="Smith D."/>
            <person name="Spilker T."/>
            <person name="Sul W.J."/>
            <person name="Tsoi T.V."/>
            <person name="Ulrich L.E."/>
            <person name="Zhulin I.B."/>
            <person name="Tiedje J.M."/>
        </authorList>
    </citation>
    <scope>NUCLEOTIDE SEQUENCE [LARGE SCALE GENOMIC DNA]</scope>
    <source>
        <strain evidence="2 3">LB400</strain>
    </source>
</reference>
<name>Q13ST5_PARXL</name>
<feature type="domain" description="TniQ" evidence="1">
    <location>
        <begin position="50"/>
        <end position="119"/>
    </location>
</feature>
<accession>Q13ST5</accession>
<evidence type="ECO:0000313" key="2">
    <source>
        <dbReference type="EMBL" id="ABE32854.1"/>
    </source>
</evidence>
<dbReference type="eggNOG" id="COG1309">
    <property type="taxonomic scope" value="Bacteria"/>
</dbReference>
<organism evidence="2 3">
    <name type="scientific">Paraburkholderia xenovorans (strain LB400)</name>
    <dbReference type="NCBI Taxonomy" id="266265"/>
    <lineage>
        <taxon>Bacteria</taxon>
        <taxon>Pseudomonadati</taxon>
        <taxon>Pseudomonadota</taxon>
        <taxon>Betaproteobacteria</taxon>
        <taxon>Burkholderiales</taxon>
        <taxon>Burkholderiaceae</taxon>
        <taxon>Paraburkholderia</taxon>
    </lineage>
</organism>
<sequence length="199" mass="22224">MRPWTLALRCVAPLIGSDTSTRGQRHVADSCYERSMNGVTEHAERWVKALSQLTLRNDLHLRTLLPLRDIVPSWKLLSQKERYCPLCYSDDESNKRPKYNRLLWSLDCVMACPVHNVLLVEVGSSGMGGGRPFFLPGVSRLVGSSLAGQMAPPATYEQSCMARMAAHLLDDVHHHPDAFVEGNCSPAPFLKFATKELYA</sequence>
<dbReference type="Pfam" id="PF06527">
    <property type="entry name" value="TniQ"/>
    <property type="match status" value="1"/>
</dbReference>
<gene>
    <name evidence="2" type="ORF">Bxe_A0076</name>
</gene>
<dbReference type="AlphaFoldDB" id="Q13ST5"/>
<dbReference type="InterPro" id="IPR009492">
    <property type="entry name" value="TniQ"/>
</dbReference>
<evidence type="ECO:0000313" key="3">
    <source>
        <dbReference type="Proteomes" id="UP000001817"/>
    </source>
</evidence>
<protein>
    <recommendedName>
        <fullName evidence="1">TniQ domain-containing protein</fullName>
    </recommendedName>
</protein>
<evidence type="ECO:0000259" key="1">
    <source>
        <dbReference type="Pfam" id="PF06527"/>
    </source>
</evidence>
<keyword evidence="3" id="KW-1185">Reference proteome</keyword>
<dbReference type="EMBL" id="CP000270">
    <property type="protein sequence ID" value="ABE32854.1"/>
    <property type="molecule type" value="Genomic_DNA"/>
</dbReference>
<dbReference type="Proteomes" id="UP000001817">
    <property type="component" value="Chromosome 1"/>
</dbReference>